<keyword evidence="1" id="KW-0732">Signal</keyword>
<evidence type="ECO:0008006" key="4">
    <source>
        <dbReference type="Google" id="ProtNLM"/>
    </source>
</evidence>
<evidence type="ECO:0000256" key="1">
    <source>
        <dbReference type="SAM" id="SignalP"/>
    </source>
</evidence>
<dbReference type="RefSeq" id="WP_093035317.1">
    <property type="nucleotide sequence ID" value="NZ_FOAG01000005.1"/>
</dbReference>
<reference evidence="2 3" key="1">
    <citation type="submission" date="2016-10" db="EMBL/GenBank/DDBJ databases">
        <authorList>
            <person name="de Groot N.N."/>
        </authorList>
    </citation>
    <scope>NUCLEOTIDE SEQUENCE [LARGE SCALE GENOMIC DNA]</scope>
    <source>
        <strain evidence="2 3">DSM 100674</strain>
    </source>
</reference>
<organism evidence="2 3">
    <name type="scientific">Roseovarius azorensis</name>
    <dbReference type="NCBI Taxonomy" id="1287727"/>
    <lineage>
        <taxon>Bacteria</taxon>
        <taxon>Pseudomonadati</taxon>
        <taxon>Pseudomonadota</taxon>
        <taxon>Alphaproteobacteria</taxon>
        <taxon>Rhodobacterales</taxon>
        <taxon>Roseobacteraceae</taxon>
        <taxon>Roseovarius</taxon>
    </lineage>
</organism>
<dbReference type="EMBL" id="FOAG01000005">
    <property type="protein sequence ID" value="SEL37121.1"/>
    <property type="molecule type" value="Genomic_DNA"/>
</dbReference>
<accession>A0A1H7PMQ9</accession>
<sequence length="151" mass="16142">MFTRLTSILMIGALALTTVTATPTMARDRSDNRNLIAGLAIGAIVGAAIASNNRSRNSGHGGHVSQGYVGDPYGYSRGFGGGHGKDYNYARPAALPGACRVYAGNRSGYSGRCLSRNYHAYHALPSACAVHVGGHHRTIYRDRCLNQYGYY</sequence>
<evidence type="ECO:0000313" key="2">
    <source>
        <dbReference type="EMBL" id="SEL37121.1"/>
    </source>
</evidence>
<feature type="signal peptide" evidence="1">
    <location>
        <begin position="1"/>
        <end position="21"/>
    </location>
</feature>
<dbReference type="OrthoDB" id="7745021at2"/>
<feature type="chain" id="PRO_5009299737" description="17 kDa surface antigen" evidence="1">
    <location>
        <begin position="22"/>
        <end position="151"/>
    </location>
</feature>
<keyword evidence="3" id="KW-1185">Reference proteome</keyword>
<proteinExistence type="predicted"/>
<evidence type="ECO:0000313" key="3">
    <source>
        <dbReference type="Proteomes" id="UP000199582"/>
    </source>
</evidence>
<dbReference type="AlphaFoldDB" id="A0A1H7PMQ9"/>
<dbReference type="STRING" id="1287727.SAMN05443999_10539"/>
<gene>
    <name evidence="2" type="ORF">SAMN05443999_10539</name>
</gene>
<dbReference type="Proteomes" id="UP000199582">
    <property type="component" value="Unassembled WGS sequence"/>
</dbReference>
<protein>
    <recommendedName>
        <fullName evidence="4">17 kDa surface antigen</fullName>
    </recommendedName>
</protein>
<name>A0A1H7PMQ9_9RHOB</name>